<dbReference type="Gene3D" id="3.80.10.10">
    <property type="entry name" value="Ribonuclease Inhibitor"/>
    <property type="match status" value="1"/>
</dbReference>
<proteinExistence type="predicted"/>
<reference evidence="1" key="1">
    <citation type="journal article" date="2019" name="Sci. Rep.">
        <title>Draft genome of Tanacetum cinerariifolium, the natural source of mosquito coil.</title>
        <authorList>
            <person name="Yamashiro T."/>
            <person name="Shiraishi A."/>
            <person name="Satake H."/>
            <person name="Nakayama K."/>
        </authorList>
    </citation>
    <scope>NUCLEOTIDE SEQUENCE</scope>
</reference>
<dbReference type="SUPFAM" id="SSF52047">
    <property type="entry name" value="RNI-like"/>
    <property type="match status" value="1"/>
</dbReference>
<evidence type="ECO:0000313" key="1">
    <source>
        <dbReference type="EMBL" id="GFD40120.1"/>
    </source>
</evidence>
<comment type="caution">
    <text evidence="1">The sequence shown here is derived from an EMBL/GenBank/DDBJ whole genome shotgun (WGS) entry which is preliminary data.</text>
</comment>
<name>A0A699W0J0_TANCI</name>
<dbReference type="AlphaFoldDB" id="A0A699W0J0"/>
<protein>
    <submittedName>
        <fullName evidence="1">Uncharacterized protein</fullName>
    </submittedName>
</protein>
<sequence>IGNRCSGLRILSLETSFIHDNGGEWLHELALRNKCLESLNFHLTPLDNYDYKDLVLIAKNCSESLVSLKLKGCPRKYVVEVFSYAVNLEEFGGDPYIDEGEEYVGVKFPPKMRRVTWSNGNVLDIRIIQSFCPQLTKLDLRCSRFGSDEHCFLI</sequence>
<dbReference type="EMBL" id="BKCJ011528342">
    <property type="protein sequence ID" value="GFD40120.1"/>
    <property type="molecule type" value="Genomic_DNA"/>
</dbReference>
<gene>
    <name evidence="1" type="ORF">Tci_912089</name>
</gene>
<organism evidence="1">
    <name type="scientific">Tanacetum cinerariifolium</name>
    <name type="common">Dalmatian daisy</name>
    <name type="synonym">Chrysanthemum cinerariifolium</name>
    <dbReference type="NCBI Taxonomy" id="118510"/>
    <lineage>
        <taxon>Eukaryota</taxon>
        <taxon>Viridiplantae</taxon>
        <taxon>Streptophyta</taxon>
        <taxon>Embryophyta</taxon>
        <taxon>Tracheophyta</taxon>
        <taxon>Spermatophyta</taxon>
        <taxon>Magnoliopsida</taxon>
        <taxon>eudicotyledons</taxon>
        <taxon>Gunneridae</taxon>
        <taxon>Pentapetalae</taxon>
        <taxon>asterids</taxon>
        <taxon>campanulids</taxon>
        <taxon>Asterales</taxon>
        <taxon>Asteraceae</taxon>
        <taxon>Asteroideae</taxon>
        <taxon>Anthemideae</taxon>
        <taxon>Anthemidinae</taxon>
        <taxon>Tanacetum</taxon>
    </lineage>
</organism>
<feature type="non-terminal residue" evidence="1">
    <location>
        <position position="154"/>
    </location>
</feature>
<accession>A0A699W0J0</accession>
<dbReference type="InterPro" id="IPR032675">
    <property type="entry name" value="LRR_dom_sf"/>
</dbReference>
<feature type="non-terminal residue" evidence="1">
    <location>
        <position position="1"/>
    </location>
</feature>